<keyword evidence="4" id="KW-0408">Iron</keyword>
<gene>
    <name evidence="7" type="ORF">METZ01_LOCUS459999</name>
</gene>
<dbReference type="SFLD" id="SFLDG01082">
    <property type="entry name" value="B12-binding_domain_containing"/>
    <property type="match status" value="1"/>
</dbReference>
<dbReference type="GO" id="GO:0003824">
    <property type="term" value="F:catalytic activity"/>
    <property type="evidence" value="ECO:0007669"/>
    <property type="project" value="InterPro"/>
</dbReference>
<dbReference type="PROSITE" id="PS51918">
    <property type="entry name" value="RADICAL_SAM"/>
    <property type="match status" value="1"/>
</dbReference>
<evidence type="ECO:0000313" key="7">
    <source>
        <dbReference type="EMBL" id="SVE07145.1"/>
    </source>
</evidence>
<dbReference type="Gene3D" id="3.80.30.20">
    <property type="entry name" value="tm_1862 like domain"/>
    <property type="match status" value="1"/>
</dbReference>
<evidence type="ECO:0000256" key="1">
    <source>
        <dbReference type="ARBA" id="ARBA00001966"/>
    </source>
</evidence>
<proteinExistence type="predicted"/>
<keyword evidence="2" id="KW-0949">S-adenosyl-L-methionine</keyword>
<dbReference type="AlphaFoldDB" id="A0A383AIX7"/>
<dbReference type="EMBL" id="UINC01192147">
    <property type="protein sequence ID" value="SVE07145.1"/>
    <property type="molecule type" value="Genomic_DNA"/>
</dbReference>
<evidence type="ECO:0000256" key="4">
    <source>
        <dbReference type="ARBA" id="ARBA00023004"/>
    </source>
</evidence>
<dbReference type="Pfam" id="PF04055">
    <property type="entry name" value="Radical_SAM"/>
    <property type="match status" value="1"/>
</dbReference>
<feature type="domain" description="Radical SAM core" evidence="6">
    <location>
        <begin position="93"/>
        <end position="251"/>
    </location>
</feature>
<dbReference type="PANTHER" id="PTHR43409">
    <property type="entry name" value="ANAEROBIC MAGNESIUM-PROTOPORPHYRIN IX MONOMETHYL ESTER CYCLASE-RELATED"/>
    <property type="match status" value="1"/>
</dbReference>
<name>A0A383AIX7_9ZZZZ</name>
<sequence length="251" mass="29399">NIVGGVHAIFSPADVMEYDVVDMVCIGEGEACIVELAEKMRSKKDYTDIKNIWARKNGEVVKNEKSEIDSLDKLPTLDFTVFEPERIYRPMSGKLWRMVPIEFSRGCIYKCTYCSAPGFLDNFKEQGDWLRNKPMDLIFDEIRYYIKELNVEYFYFVSETFLAIPKARLDEFFDRYEEIKIPFWFNTRAETIKEHTVKRLEEVGCHRISIGLECGNEEYRRTMLQRPVSNTKTIEACLLFKDSPIQLSANN</sequence>
<evidence type="ECO:0000256" key="2">
    <source>
        <dbReference type="ARBA" id="ARBA00022691"/>
    </source>
</evidence>
<dbReference type="Gene3D" id="3.40.50.280">
    <property type="entry name" value="Cobalamin-binding domain"/>
    <property type="match status" value="1"/>
</dbReference>
<dbReference type="GO" id="GO:0046872">
    <property type="term" value="F:metal ion binding"/>
    <property type="evidence" value="ECO:0007669"/>
    <property type="project" value="UniProtKB-KW"/>
</dbReference>
<reference evidence="7" key="1">
    <citation type="submission" date="2018-05" db="EMBL/GenBank/DDBJ databases">
        <authorList>
            <person name="Lanie J.A."/>
            <person name="Ng W.-L."/>
            <person name="Kazmierczak K.M."/>
            <person name="Andrzejewski T.M."/>
            <person name="Davidsen T.M."/>
            <person name="Wayne K.J."/>
            <person name="Tettelin H."/>
            <person name="Glass J.I."/>
            <person name="Rusch D."/>
            <person name="Podicherti R."/>
            <person name="Tsui H.-C.T."/>
            <person name="Winkler M.E."/>
        </authorList>
    </citation>
    <scope>NUCLEOTIDE SEQUENCE</scope>
</reference>
<accession>A0A383AIX7</accession>
<dbReference type="SFLD" id="SFLDS00029">
    <property type="entry name" value="Radical_SAM"/>
    <property type="match status" value="1"/>
</dbReference>
<evidence type="ECO:0000259" key="6">
    <source>
        <dbReference type="PROSITE" id="PS51918"/>
    </source>
</evidence>
<dbReference type="CDD" id="cd01335">
    <property type="entry name" value="Radical_SAM"/>
    <property type="match status" value="1"/>
</dbReference>
<feature type="non-terminal residue" evidence="7">
    <location>
        <position position="1"/>
    </location>
</feature>
<evidence type="ECO:0000256" key="3">
    <source>
        <dbReference type="ARBA" id="ARBA00022723"/>
    </source>
</evidence>
<keyword evidence="5" id="KW-0411">Iron-sulfur</keyword>
<dbReference type="InterPro" id="IPR058240">
    <property type="entry name" value="rSAM_sf"/>
</dbReference>
<dbReference type="InterPro" id="IPR051198">
    <property type="entry name" value="BchE-like"/>
</dbReference>
<dbReference type="InterPro" id="IPR007197">
    <property type="entry name" value="rSAM"/>
</dbReference>
<organism evidence="7">
    <name type="scientific">marine metagenome</name>
    <dbReference type="NCBI Taxonomy" id="408172"/>
    <lineage>
        <taxon>unclassified sequences</taxon>
        <taxon>metagenomes</taxon>
        <taxon>ecological metagenomes</taxon>
    </lineage>
</organism>
<keyword evidence="3" id="KW-0479">Metal-binding</keyword>
<dbReference type="SUPFAM" id="SSF102114">
    <property type="entry name" value="Radical SAM enzymes"/>
    <property type="match status" value="1"/>
</dbReference>
<feature type="non-terminal residue" evidence="7">
    <location>
        <position position="251"/>
    </location>
</feature>
<dbReference type="InterPro" id="IPR023404">
    <property type="entry name" value="rSAM_horseshoe"/>
</dbReference>
<protein>
    <recommendedName>
        <fullName evidence="6">Radical SAM core domain-containing protein</fullName>
    </recommendedName>
</protein>
<comment type="cofactor">
    <cofactor evidence="1">
        <name>[4Fe-4S] cluster</name>
        <dbReference type="ChEBI" id="CHEBI:49883"/>
    </cofactor>
</comment>
<dbReference type="GO" id="GO:0051536">
    <property type="term" value="F:iron-sulfur cluster binding"/>
    <property type="evidence" value="ECO:0007669"/>
    <property type="project" value="UniProtKB-KW"/>
</dbReference>
<evidence type="ECO:0000256" key="5">
    <source>
        <dbReference type="ARBA" id="ARBA00023014"/>
    </source>
</evidence>